<dbReference type="CDD" id="cd20341">
    <property type="entry name" value="BRcat_RBR_RNF14"/>
    <property type="match status" value="1"/>
</dbReference>
<evidence type="ECO:0000256" key="2">
    <source>
        <dbReference type="ARBA" id="ARBA00004167"/>
    </source>
</evidence>
<dbReference type="eggNOG" id="KOG1814">
    <property type="taxonomic scope" value="Eukaryota"/>
</dbReference>
<keyword evidence="10" id="KW-0833">Ubl conjugation pathway</keyword>
<dbReference type="EnsemblMetazoa" id="Aqu2.1.26333_001">
    <property type="protein sequence ID" value="Aqu2.1.26333_001"/>
    <property type="gene ID" value="Aqu2.1.26333"/>
</dbReference>
<dbReference type="InParanoid" id="A0A1X7UFU7"/>
<evidence type="ECO:0000256" key="9">
    <source>
        <dbReference type="ARBA" id="ARBA00022771"/>
    </source>
</evidence>
<comment type="similarity">
    <text evidence="14">Belongs to the RBR family. RNF144 subfamily.</text>
</comment>
<keyword evidence="5" id="KW-0808">Transferase</keyword>
<evidence type="ECO:0000256" key="12">
    <source>
        <dbReference type="ARBA" id="ARBA00022989"/>
    </source>
</evidence>
<dbReference type="OMA" id="HFRIQVE"/>
<dbReference type="GO" id="GO:0061630">
    <property type="term" value="F:ubiquitin protein ligase activity"/>
    <property type="evidence" value="ECO:0007669"/>
    <property type="project" value="UniProtKB-EC"/>
</dbReference>
<evidence type="ECO:0000256" key="16">
    <source>
        <dbReference type="PROSITE-ProRule" id="PRU00175"/>
    </source>
</evidence>
<dbReference type="GO" id="GO:0031090">
    <property type="term" value="C:organelle membrane"/>
    <property type="evidence" value="ECO:0007669"/>
    <property type="project" value="UniProtKB-ARBA"/>
</dbReference>
<dbReference type="Pfam" id="PF22191">
    <property type="entry name" value="IBR_1"/>
    <property type="match status" value="1"/>
</dbReference>
<evidence type="ECO:0000313" key="21">
    <source>
        <dbReference type="Proteomes" id="UP000007879"/>
    </source>
</evidence>
<dbReference type="AlphaFoldDB" id="A0A1X7UFU7"/>
<dbReference type="SUPFAM" id="SSF54495">
    <property type="entry name" value="UBC-like"/>
    <property type="match status" value="1"/>
</dbReference>
<evidence type="ECO:0000259" key="19">
    <source>
        <dbReference type="PROSITE" id="PS51873"/>
    </source>
</evidence>
<reference evidence="21" key="1">
    <citation type="journal article" date="2010" name="Nature">
        <title>The Amphimedon queenslandica genome and the evolution of animal complexity.</title>
        <authorList>
            <person name="Srivastava M."/>
            <person name="Simakov O."/>
            <person name="Chapman J."/>
            <person name="Fahey B."/>
            <person name="Gauthier M.E."/>
            <person name="Mitros T."/>
            <person name="Richards G.S."/>
            <person name="Conaco C."/>
            <person name="Dacre M."/>
            <person name="Hellsten U."/>
            <person name="Larroux C."/>
            <person name="Putnam N.H."/>
            <person name="Stanke M."/>
            <person name="Adamska M."/>
            <person name="Darling A."/>
            <person name="Degnan S.M."/>
            <person name="Oakley T.H."/>
            <person name="Plachetzki D.C."/>
            <person name="Zhai Y."/>
            <person name="Adamski M."/>
            <person name="Calcino A."/>
            <person name="Cummins S.F."/>
            <person name="Goodstein D.M."/>
            <person name="Harris C."/>
            <person name="Jackson D.J."/>
            <person name="Leys S.P."/>
            <person name="Shu S."/>
            <person name="Woodcroft B.J."/>
            <person name="Vervoort M."/>
            <person name="Kosik K.S."/>
            <person name="Manning G."/>
            <person name="Degnan B.M."/>
            <person name="Rokhsar D.S."/>
        </authorList>
    </citation>
    <scope>NUCLEOTIDE SEQUENCE [LARGE SCALE GENOMIC DNA]</scope>
</reference>
<dbReference type="Gene3D" id="1.20.120.1750">
    <property type="match status" value="1"/>
</dbReference>
<evidence type="ECO:0000256" key="15">
    <source>
        <dbReference type="ARBA" id="ARBA00044508"/>
    </source>
</evidence>
<evidence type="ECO:0000259" key="18">
    <source>
        <dbReference type="PROSITE" id="PS50908"/>
    </source>
</evidence>
<dbReference type="STRING" id="400682.A0A1X7UFU7"/>
<dbReference type="EnsemblMetazoa" id="XM_003388124.3">
    <property type="protein sequence ID" value="XP_003388172.1"/>
    <property type="gene ID" value="LOC100631953"/>
</dbReference>
<reference evidence="20" key="2">
    <citation type="submission" date="2017-05" db="UniProtKB">
        <authorList>
            <consortium name="EnsemblMetazoa"/>
        </authorList>
    </citation>
    <scope>IDENTIFICATION</scope>
</reference>
<evidence type="ECO:0000256" key="5">
    <source>
        <dbReference type="ARBA" id="ARBA00022679"/>
    </source>
</evidence>
<dbReference type="Proteomes" id="UP000007879">
    <property type="component" value="Unassembled WGS sequence"/>
</dbReference>
<keyword evidence="7" id="KW-0479">Metal-binding</keyword>
<comment type="similarity">
    <text evidence="15">Belongs to the RBR family. RNF14 subfamily.</text>
</comment>
<dbReference type="GO" id="GO:0016567">
    <property type="term" value="P:protein ubiquitination"/>
    <property type="evidence" value="ECO:0007669"/>
    <property type="project" value="InterPro"/>
</dbReference>
<comment type="catalytic activity">
    <reaction evidence="1">
        <text>[E2 ubiquitin-conjugating enzyme]-S-ubiquitinyl-L-cysteine + [acceptor protein]-L-lysine = [E2 ubiquitin-conjugating enzyme]-L-cysteine + [acceptor protein]-N(6)-ubiquitinyl-L-lysine.</text>
        <dbReference type="EC" id="2.3.2.31"/>
    </reaction>
</comment>
<dbReference type="CDD" id="cd20354">
    <property type="entry name" value="Rcat_RBR_RNF14"/>
    <property type="match status" value="1"/>
</dbReference>
<evidence type="ECO:0000256" key="6">
    <source>
        <dbReference type="ARBA" id="ARBA00022692"/>
    </source>
</evidence>
<dbReference type="InterPro" id="IPR016135">
    <property type="entry name" value="UBQ-conjugating_enzyme/RWD"/>
</dbReference>
<keyword evidence="11" id="KW-0862">Zinc</keyword>
<dbReference type="InterPro" id="IPR001841">
    <property type="entry name" value="Znf_RING"/>
</dbReference>
<dbReference type="PROSITE" id="PS50908">
    <property type="entry name" value="RWD"/>
    <property type="match status" value="1"/>
</dbReference>
<evidence type="ECO:0000256" key="8">
    <source>
        <dbReference type="ARBA" id="ARBA00022737"/>
    </source>
</evidence>
<dbReference type="InterPro" id="IPR013083">
    <property type="entry name" value="Znf_RING/FYVE/PHD"/>
</dbReference>
<dbReference type="KEGG" id="aqu:100631953"/>
<feature type="domain" description="RWD" evidence="18">
    <location>
        <begin position="22"/>
        <end position="156"/>
    </location>
</feature>
<dbReference type="InterPro" id="IPR006575">
    <property type="entry name" value="RWD_dom"/>
</dbReference>
<dbReference type="GO" id="GO:0008270">
    <property type="term" value="F:zinc ion binding"/>
    <property type="evidence" value="ECO:0007669"/>
    <property type="project" value="UniProtKB-KW"/>
</dbReference>
<protein>
    <recommendedName>
        <fullName evidence="4">RBR-type E3 ubiquitin transferase</fullName>
        <ecNumber evidence="4">2.3.2.31</ecNumber>
    </recommendedName>
</protein>
<dbReference type="Pfam" id="PF01485">
    <property type="entry name" value="IBR"/>
    <property type="match status" value="1"/>
</dbReference>
<keyword evidence="9 16" id="KW-0863">Zinc-finger</keyword>
<dbReference type="InterPro" id="IPR044066">
    <property type="entry name" value="TRIAD_supradom"/>
</dbReference>
<gene>
    <name evidence="20" type="primary">100631953</name>
</gene>
<comment type="subcellular location">
    <subcellularLocation>
        <location evidence="2">Membrane</location>
        <topology evidence="2">Single-pass membrane protein</topology>
    </subcellularLocation>
</comment>
<feature type="domain" description="RING-type" evidence="19">
    <location>
        <begin position="210"/>
        <end position="451"/>
    </location>
</feature>
<dbReference type="PROSITE" id="PS50089">
    <property type="entry name" value="ZF_RING_2"/>
    <property type="match status" value="1"/>
</dbReference>
<name>A0A1X7UFU7_AMPQE</name>
<evidence type="ECO:0000256" key="11">
    <source>
        <dbReference type="ARBA" id="ARBA00022833"/>
    </source>
</evidence>
<dbReference type="Gene3D" id="2.20.25.20">
    <property type="match status" value="1"/>
</dbReference>
<evidence type="ECO:0000256" key="7">
    <source>
        <dbReference type="ARBA" id="ARBA00022723"/>
    </source>
</evidence>
<dbReference type="SMART" id="SM00647">
    <property type="entry name" value="IBR"/>
    <property type="match status" value="2"/>
</dbReference>
<evidence type="ECO:0000256" key="1">
    <source>
        <dbReference type="ARBA" id="ARBA00001798"/>
    </source>
</evidence>
<comment type="pathway">
    <text evidence="3">Protein modification; protein ubiquitination.</text>
</comment>
<evidence type="ECO:0000313" key="20">
    <source>
        <dbReference type="EnsemblMetazoa" id="Aqu2.1.26333_001"/>
    </source>
</evidence>
<dbReference type="EC" id="2.3.2.31" evidence="4"/>
<evidence type="ECO:0000256" key="14">
    <source>
        <dbReference type="ARBA" id="ARBA00038342"/>
    </source>
</evidence>
<dbReference type="Gene3D" id="3.30.40.10">
    <property type="entry name" value="Zinc/RING finger domain, C3HC4 (zinc finger)"/>
    <property type="match status" value="1"/>
</dbReference>
<keyword evidence="8" id="KW-0677">Repeat</keyword>
<dbReference type="InterPro" id="IPR002867">
    <property type="entry name" value="IBR_dom"/>
</dbReference>
<accession>A0A1X7UFU7</accession>
<organism evidence="20">
    <name type="scientific">Amphimedon queenslandica</name>
    <name type="common">Sponge</name>
    <dbReference type="NCBI Taxonomy" id="400682"/>
    <lineage>
        <taxon>Eukaryota</taxon>
        <taxon>Metazoa</taxon>
        <taxon>Porifera</taxon>
        <taxon>Demospongiae</taxon>
        <taxon>Heteroscleromorpha</taxon>
        <taxon>Haplosclerida</taxon>
        <taxon>Niphatidae</taxon>
        <taxon>Amphimedon</taxon>
    </lineage>
</organism>
<dbReference type="CDD" id="cd23820">
    <property type="entry name" value="RWD_RNF14"/>
    <property type="match status" value="1"/>
</dbReference>
<dbReference type="InterPro" id="IPR047548">
    <property type="entry name" value="Rcat_RBR_RNF14"/>
</dbReference>
<sequence length="465" mass="53040">MANEGTKTVPAKNSVMIEEQEDEMMMLEAMRKKELEFQWEVIENKVEGTMRVELELPNQGLPIKIDPECGIYSESKFKALDTLATVLYLPPIKLHFQLNHLYPLEEPPSFSLSCCWLNFSQLGVLCRNLDQIWKDQCGAPVLYQWQQFLAHESMTVLGIDGLLAIKYQNPRALQSDWDARGIQEMKNLFSIVPLLIEYDNQQRTIVFQSSHFTCQICCINVSGSECIRLQSCPHVTCKECMVTYLTSKIGDGSVATIDCPGSNCREPILPGLIQCLISPQLFERYDKLLLQRTLDGMTDIVYCPRPTCHCVTLKEEDSNMALCPNCKFSFCVLCKRTWHGISPCKMLPQDIKELKEAYETGDKELQKSLELQYGKKYLERAFQEYESSSWIKSNTKPCPNCHSTIEKDHGCNKMACLTCNCQFCWLCGSALPRHNPYNHYHPGNSACGGKLFEGELPEENDELIL</sequence>
<keyword evidence="6" id="KW-0812">Transmembrane</keyword>
<dbReference type="SUPFAM" id="SSF57850">
    <property type="entry name" value="RING/U-box"/>
    <property type="match status" value="3"/>
</dbReference>
<dbReference type="Pfam" id="PF05773">
    <property type="entry name" value="RWD"/>
    <property type="match status" value="1"/>
</dbReference>
<dbReference type="PANTHER" id="PTHR11685">
    <property type="entry name" value="RBR FAMILY RING FINGER AND IBR DOMAIN-CONTAINING"/>
    <property type="match status" value="1"/>
</dbReference>
<evidence type="ECO:0000256" key="4">
    <source>
        <dbReference type="ARBA" id="ARBA00012251"/>
    </source>
</evidence>
<evidence type="ECO:0000256" key="3">
    <source>
        <dbReference type="ARBA" id="ARBA00004906"/>
    </source>
</evidence>
<keyword evidence="12" id="KW-1133">Transmembrane helix</keyword>
<dbReference type="FunFam" id="3.30.40.10:FF:000051">
    <property type="entry name" value="RBR-type E3 ubiquitin transferase"/>
    <property type="match status" value="1"/>
</dbReference>
<evidence type="ECO:0000256" key="10">
    <source>
        <dbReference type="ARBA" id="ARBA00022786"/>
    </source>
</evidence>
<dbReference type="Gene3D" id="3.10.110.10">
    <property type="entry name" value="Ubiquitin Conjugating Enzyme"/>
    <property type="match status" value="1"/>
</dbReference>
<feature type="domain" description="RING-type" evidence="17">
    <location>
        <begin position="214"/>
        <end position="260"/>
    </location>
</feature>
<keyword evidence="13" id="KW-0472">Membrane</keyword>
<dbReference type="OrthoDB" id="1431934at2759"/>
<keyword evidence="21" id="KW-1185">Reference proteome</keyword>
<dbReference type="PROSITE" id="PS51873">
    <property type="entry name" value="TRIAD"/>
    <property type="match status" value="1"/>
</dbReference>
<dbReference type="InterPro" id="IPR031127">
    <property type="entry name" value="E3_UB_ligase_RBR"/>
</dbReference>
<evidence type="ECO:0000259" key="17">
    <source>
        <dbReference type="PROSITE" id="PS50089"/>
    </source>
</evidence>
<dbReference type="GO" id="GO:0005737">
    <property type="term" value="C:cytoplasm"/>
    <property type="evidence" value="ECO:0007669"/>
    <property type="project" value="UniProtKB-ARBA"/>
</dbReference>
<evidence type="ECO:0000256" key="13">
    <source>
        <dbReference type="ARBA" id="ARBA00023136"/>
    </source>
</evidence>
<proteinExistence type="inferred from homology"/>